<protein>
    <recommendedName>
        <fullName evidence="2">DUF1559 domain-containing protein</fullName>
    </recommendedName>
</protein>
<name>A0A517M8A6_9BACT</name>
<evidence type="ECO:0000313" key="3">
    <source>
        <dbReference type="EMBL" id="QDS91110.1"/>
    </source>
</evidence>
<gene>
    <name evidence="3" type="ORF">EC9_53300</name>
</gene>
<dbReference type="Gene3D" id="3.30.700.10">
    <property type="entry name" value="Glycoprotein, Type 4 Pilin"/>
    <property type="match status" value="1"/>
</dbReference>
<evidence type="ECO:0000256" key="1">
    <source>
        <dbReference type="SAM" id="Phobius"/>
    </source>
</evidence>
<dbReference type="NCBIfam" id="TIGR04294">
    <property type="entry name" value="pre_pil_HX9DG"/>
    <property type="match status" value="1"/>
</dbReference>
<dbReference type="KEGG" id="ruv:EC9_53300"/>
<proteinExistence type="predicted"/>
<dbReference type="EMBL" id="CP036261">
    <property type="protein sequence ID" value="QDS91110.1"/>
    <property type="molecule type" value="Genomic_DNA"/>
</dbReference>
<dbReference type="PANTHER" id="PTHR30093:SF2">
    <property type="entry name" value="TYPE II SECRETION SYSTEM PROTEIN H"/>
    <property type="match status" value="1"/>
</dbReference>
<organism evidence="3 4">
    <name type="scientific">Rosistilla ulvae</name>
    <dbReference type="NCBI Taxonomy" id="1930277"/>
    <lineage>
        <taxon>Bacteria</taxon>
        <taxon>Pseudomonadati</taxon>
        <taxon>Planctomycetota</taxon>
        <taxon>Planctomycetia</taxon>
        <taxon>Pirellulales</taxon>
        <taxon>Pirellulaceae</taxon>
        <taxon>Rosistilla</taxon>
    </lineage>
</organism>
<dbReference type="InterPro" id="IPR012902">
    <property type="entry name" value="N_methyl_site"/>
</dbReference>
<dbReference type="InterPro" id="IPR045584">
    <property type="entry name" value="Pilin-like"/>
</dbReference>
<dbReference type="SUPFAM" id="SSF54523">
    <property type="entry name" value="Pili subunits"/>
    <property type="match status" value="1"/>
</dbReference>
<dbReference type="PANTHER" id="PTHR30093">
    <property type="entry name" value="GENERAL SECRETION PATHWAY PROTEIN G"/>
    <property type="match status" value="1"/>
</dbReference>
<dbReference type="InterPro" id="IPR011453">
    <property type="entry name" value="DUF1559"/>
</dbReference>
<evidence type="ECO:0000259" key="2">
    <source>
        <dbReference type="Pfam" id="PF07596"/>
    </source>
</evidence>
<dbReference type="PROSITE" id="PS00409">
    <property type="entry name" value="PROKAR_NTER_METHYL"/>
    <property type="match status" value="1"/>
</dbReference>
<keyword evidence="4" id="KW-1185">Reference proteome</keyword>
<dbReference type="AlphaFoldDB" id="A0A517M8A6"/>
<keyword evidence="1" id="KW-1133">Transmembrane helix</keyword>
<dbReference type="Pfam" id="PF07596">
    <property type="entry name" value="SBP_bac_10"/>
    <property type="match status" value="1"/>
</dbReference>
<evidence type="ECO:0000313" key="4">
    <source>
        <dbReference type="Proteomes" id="UP000319557"/>
    </source>
</evidence>
<dbReference type="InterPro" id="IPR027558">
    <property type="entry name" value="Pre_pil_HX9DG_C"/>
</dbReference>
<sequence>MARVRLWPTTPKSLMPHSIKHEFSYAVAPTSLAKNSKRGFTLVELLVVISIIGVLVGLLLPAVQAAREAARRMSCSNNLKQIGLSLHNYESAFRVFPSQSSSPGPGAEWTTQRGSWFTSILPFIEQDGLFSSFDSDYHWHAPENLEAVSTEVPMLRCPSAPDRTGFEWTVLVDYPNGSSTYSLTARDTYYGATTDYANVGGVGSQLSATLPPQQQLSDPSNCGVLKSTAVRLAEIIDGLSNTVLLVECAGRPVLYQKGRAVPDGVTPKTWSGSSSVTRPLPTGGVWASHNKGFLVYGSQPDGNTAIRPGLCSVNCSNDNEVYAFHPGGANVLMSDGAVRFISESLPIEQLVALVSRNGREVVSID</sequence>
<keyword evidence="1" id="KW-0472">Membrane</keyword>
<dbReference type="Pfam" id="PF07963">
    <property type="entry name" value="N_methyl"/>
    <property type="match status" value="1"/>
</dbReference>
<reference evidence="3 4" key="1">
    <citation type="submission" date="2019-02" db="EMBL/GenBank/DDBJ databases">
        <title>Deep-cultivation of Planctomycetes and their phenomic and genomic characterization uncovers novel biology.</title>
        <authorList>
            <person name="Wiegand S."/>
            <person name="Jogler M."/>
            <person name="Boedeker C."/>
            <person name="Pinto D."/>
            <person name="Vollmers J."/>
            <person name="Rivas-Marin E."/>
            <person name="Kohn T."/>
            <person name="Peeters S.H."/>
            <person name="Heuer A."/>
            <person name="Rast P."/>
            <person name="Oberbeckmann S."/>
            <person name="Bunk B."/>
            <person name="Jeske O."/>
            <person name="Meyerdierks A."/>
            <person name="Storesund J.E."/>
            <person name="Kallscheuer N."/>
            <person name="Luecker S."/>
            <person name="Lage O.M."/>
            <person name="Pohl T."/>
            <person name="Merkel B.J."/>
            <person name="Hornburger P."/>
            <person name="Mueller R.-W."/>
            <person name="Bruemmer F."/>
            <person name="Labrenz M."/>
            <person name="Spormann A.M."/>
            <person name="Op den Camp H."/>
            <person name="Overmann J."/>
            <person name="Amann R."/>
            <person name="Jetten M.S.M."/>
            <person name="Mascher T."/>
            <person name="Medema M.H."/>
            <person name="Devos D.P."/>
            <person name="Kaster A.-K."/>
            <person name="Ovreas L."/>
            <person name="Rohde M."/>
            <person name="Galperin M.Y."/>
            <person name="Jogler C."/>
        </authorList>
    </citation>
    <scope>NUCLEOTIDE SEQUENCE [LARGE SCALE GENOMIC DNA]</scope>
    <source>
        <strain evidence="3 4">EC9</strain>
    </source>
</reference>
<dbReference type="OrthoDB" id="261883at2"/>
<keyword evidence="1" id="KW-0812">Transmembrane</keyword>
<feature type="domain" description="DUF1559" evidence="2">
    <location>
        <begin position="64"/>
        <end position="346"/>
    </location>
</feature>
<accession>A0A517M8A6</accession>
<dbReference type="NCBIfam" id="TIGR02532">
    <property type="entry name" value="IV_pilin_GFxxxE"/>
    <property type="match status" value="1"/>
</dbReference>
<dbReference type="Proteomes" id="UP000319557">
    <property type="component" value="Chromosome"/>
</dbReference>
<feature type="transmembrane region" description="Helical" evidence="1">
    <location>
        <begin position="40"/>
        <end position="63"/>
    </location>
</feature>